<accession>A0A3D8IB77</accession>
<dbReference type="GO" id="GO:0006565">
    <property type="term" value="P:L-serine catabolic process"/>
    <property type="evidence" value="ECO:0007669"/>
    <property type="project" value="TreeGrafter"/>
</dbReference>
<evidence type="ECO:0000256" key="4">
    <source>
        <dbReference type="ARBA" id="ARBA00023239"/>
    </source>
</evidence>
<dbReference type="InterPro" id="IPR044561">
    <property type="entry name" value="ACT_ThrD-II-like"/>
</dbReference>
<comment type="catalytic activity">
    <reaction evidence="5">
        <text>L-serine = pyruvate + NH4(+)</text>
        <dbReference type="Rhea" id="RHEA:19169"/>
        <dbReference type="ChEBI" id="CHEBI:15361"/>
        <dbReference type="ChEBI" id="CHEBI:28938"/>
        <dbReference type="ChEBI" id="CHEBI:33384"/>
        <dbReference type="EC" id="4.3.1.17"/>
    </reaction>
</comment>
<proteinExistence type="inferred from homology"/>
<dbReference type="InterPro" id="IPR002912">
    <property type="entry name" value="ACT_dom"/>
</dbReference>
<keyword evidence="8" id="KW-1185">Reference proteome</keyword>
<dbReference type="RefSeq" id="WP_115551914.1">
    <property type="nucleotide sequence ID" value="NZ_CAPHNE010000138.1"/>
</dbReference>
<keyword evidence="3" id="KW-0663">Pyridoxal phosphate</keyword>
<dbReference type="GO" id="GO:0009097">
    <property type="term" value="P:isoleucine biosynthetic process"/>
    <property type="evidence" value="ECO:0007669"/>
    <property type="project" value="TreeGrafter"/>
</dbReference>
<dbReference type="GO" id="GO:0030170">
    <property type="term" value="F:pyridoxal phosphate binding"/>
    <property type="evidence" value="ECO:0007669"/>
    <property type="project" value="InterPro"/>
</dbReference>
<evidence type="ECO:0000256" key="3">
    <source>
        <dbReference type="ARBA" id="ARBA00022898"/>
    </source>
</evidence>
<dbReference type="GO" id="GO:0006567">
    <property type="term" value="P:L-threonine catabolic process"/>
    <property type="evidence" value="ECO:0007669"/>
    <property type="project" value="InterPro"/>
</dbReference>
<evidence type="ECO:0000256" key="2">
    <source>
        <dbReference type="ARBA" id="ARBA00010869"/>
    </source>
</evidence>
<dbReference type="PROSITE" id="PS51671">
    <property type="entry name" value="ACT"/>
    <property type="match status" value="1"/>
</dbReference>
<protein>
    <submittedName>
        <fullName evidence="7">Threonine ammonia-lyase</fullName>
    </submittedName>
</protein>
<dbReference type="OrthoDB" id="9811476at2"/>
<dbReference type="SUPFAM" id="SSF53686">
    <property type="entry name" value="Tryptophan synthase beta subunit-like PLP-dependent enzymes"/>
    <property type="match status" value="1"/>
</dbReference>
<dbReference type="NCBIfam" id="TIGR01127">
    <property type="entry name" value="ilvA_1Cterm"/>
    <property type="match status" value="1"/>
</dbReference>
<dbReference type="Gene3D" id="3.40.50.1100">
    <property type="match status" value="2"/>
</dbReference>
<reference evidence="7 8" key="1">
    <citation type="submission" date="2018-04" db="EMBL/GenBank/DDBJ databases">
        <title>Novel Campyloabacter and Helicobacter Species and Strains.</title>
        <authorList>
            <person name="Mannion A.J."/>
            <person name="Shen Z."/>
            <person name="Fox J.G."/>
        </authorList>
    </citation>
    <scope>NUCLEOTIDE SEQUENCE [LARGE SCALE GENOMIC DNA]</scope>
    <source>
        <strain evidence="7 8">MIT 99-5101</strain>
    </source>
</reference>
<organism evidence="7 8">
    <name type="scientific">Helicobacter ganmani</name>
    <dbReference type="NCBI Taxonomy" id="60246"/>
    <lineage>
        <taxon>Bacteria</taxon>
        <taxon>Pseudomonadati</taxon>
        <taxon>Campylobacterota</taxon>
        <taxon>Epsilonproteobacteria</taxon>
        <taxon>Campylobacterales</taxon>
        <taxon>Helicobacteraceae</taxon>
        <taxon>Helicobacter</taxon>
    </lineage>
</organism>
<keyword evidence="4 7" id="KW-0456">Lyase</keyword>
<dbReference type="GO" id="GO:0003941">
    <property type="term" value="F:L-serine ammonia-lyase activity"/>
    <property type="evidence" value="ECO:0007669"/>
    <property type="project" value="UniProtKB-EC"/>
</dbReference>
<evidence type="ECO:0000256" key="5">
    <source>
        <dbReference type="ARBA" id="ARBA00049406"/>
    </source>
</evidence>
<dbReference type="Gene3D" id="3.30.70.260">
    <property type="match status" value="1"/>
</dbReference>
<dbReference type="Pfam" id="PF00291">
    <property type="entry name" value="PALP"/>
    <property type="match status" value="1"/>
</dbReference>
<dbReference type="InterPro" id="IPR005789">
    <property type="entry name" value="Thr_deHydtase_catblc"/>
</dbReference>
<dbReference type="Proteomes" id="UP000256650">
    <property type="component" value="Unassembled WGS sequence"/>
</dbReference>
<evidence type="ECO:0000313" key="8">
    <source>
        <dbReference type="Proteomes" id="UP000256650"/>
    </source>
</evidence>
<dbReference type="PANTHER" id="PTHR48078:SF6">
    <property type="entry name" value="L-THREONINE DEHYDRATASE CATABOLIC TDCB"/>
    <property type="match status" value="1"/>
</dbReference>
<dbReference type="FunFam" id="3.40.50.1100:FF:000007">
    <property type="entry name" value="L-threonine dehydratase catabolic TdcB"/>
    <property type="match status" value="1"/>
</dbReference>
<name>A0A3D8IB77_9HELI</name>
<dbReference type="InterPro" id="IPR001926">
    <property type="entry name" value="TrpB-like_PALP"/>
</dbReference>
<dbReference type="GO" id="GO:0004794">
    <property type="term" value="F:threonine deaminase activity"/>
    <property type="evidence" value="ECO:0007669"/>
    <property type="project" value="InterPro"/>
</dbReference>
<dbReference type="CDD" id="cd01562">
    <property type="entry name" value="Thr-dehyd"/>
    <property type="match status" value="1"/>
</dbReference>
<dbReference type="GeneID" id="82536050"/>
<evidence type="ECO:0000313" key="7">
    <source>
        <dbReference type="EMBL" id="RDU62348.1"/>
    </source>
</evidence>
<dbReference type="AlphaFoldDB" id="A0A3D8IB77"/>
<dbReference type="EMBL" id="NXLS01000007">
    <property type="protein sequence ID" value="RDU62348.1"/>
    <property type="molecule type" value="Genomic_DNA"/>
</dbReference>
<comment type="caution">
    <text evidence="7">The sequence shown here is derived from an EMBL/GenBank/DDBJ whole genome shotgun (WGS) entry which is preliminary data.</text>
</comment>
<dbReference type="CDD" id="cd04886">
    <property type="entry name" value="ACT_ThrD-II-like"/>
    <property type="match status" value="1"/>
</dbReference>
<comment type="cofactor">
    <cofactor evidence="1">
        <name>pyridoxal 5'-phosphate</name>
        <dbReference type="ChEBI" id="CHEBI:597326"/>
    </cofactor>
</comment>
<comment type="similarity">
    <text evidence="2">Belongs to the serine/threonine dehydratase family.</text>
</comment>
<dbReference type="InterPro" id="IPR036052">
    <property type="entry name" value="TrpB-like_PALP_sf"/>
</dbReference>
<evidence type="ECO:0000259" key="6">
    <source>
        <dbReference type="PROSITE" id="PS51671"/>
    </source>
</evidence>
<gene>
    <name evidence="7" type="ORF">CQA43_07090</name>
</gene>
<dbReference type="InterPro" id="IPR050147">
    <property type="entry name" value="Ser/Thr_Dehydratase"/>
</dbReference>
<feature type="domain" description="ACT" evidence="6">
    <location>
        <begin position="328"/>
        <end position="402"/>
    </location>
</feature>
<dbReference type="PANTHER" id="PTHR48078">
    <property type="entry name" value="THREONINE DEHYDRATASE, MITOCHONDRIAL-RELATED"/>
    <property type="match status" value="1"/>
</dbReference>
<dbReference type="PROSITE" id="PS00165">
    <property type="entry name" value="DEHYDRATASE_SER_THR"/>
    <property type="match status" value="1"/>
</dbReference>
<evidence type="ECO:0000256" key="1">
    <source>
        <dbReference type="ARBA" id="ARBA00001933"/>
    </source>
</evidence>
<sequence length="402" mass="43228">MIPLSKIMDAKARLEGIVQNTKLAFAPKLSQICGAKVYVKQENLQNTGSFKLRGAFNKISSLGEEERACGVIASSAGNHAQGVAYSAKHYGIKGVIVMPEATPLLKVMGVKELGAEAILKGNNYDEAYAYALEYAKTHNLQFIHPFADEEVIAGQGTVALEMIEAQSHLTSIVVPIGGGGLISGIAAAYKQMLPSVRIIGVVAEGAPGMYHSYHKKEIQSTDSVRTIADGIAVRDVNPKNFEYILESVDEVVMVDDEEIANAVLYLLENQKLVVEGAGASVVAAVLHHKFALQTNESLGLVLSGGNIDVTMLGNIIERGLVRSHRKMKISVTLIDKPGSLQKLSDLLSNLGANIVKIDFDRTSTSLAFGDANIVIMLETKGKEHQGAIRSQLQKQGYVFIEV</sequence>
<dbReference type="InterPro" id="IPR000634">
    <property type="entry name" value="Ser/Thr_deHydtase_PyrdxlP-BS"/>
</dbReference>